<proteinExistence type="predicted"/>
<name>A0A423VUB3_CYTCH</name>
<dbReference type="GO" id="GO:0005655">
    <property type="term" value="C:nucleolar ribonuclease P complex"/>
    <property type="evidence" value="ECO:0007669"/>
    <property type="project" value="TreeGrafter"/>
</dbReference>
<keyword evidence="3" id="KW-1185">Reference proteome</keyword>
<dbReference type="EMBL" id="LJZO01000027">
    <property type="protein sequence ID" value="ROV94675.1"/>
    <property type="molecule type" value="Genomic_DNA"/>
</dbReference>
<dbReference type="GO" id="GO:0005829">
    <property type="term" value="C:cytosol"/>
    <property type="evidence" value="ECO:0007669"/>
    <property type="project" value="TreeGrafter"/>
</dbReference>
<organism evidence="2 3">
    <name type="scientific">Cytospora chrysosperma</name>
    <name type="common">Cytospora canker fungus</name>
    <name type="synonym">Sphaeria chrysosperma</name>
    <dbReference type="NCBI Taxonomy" id="252740"/>
    <lineage>
        <taxon>Eukaryota</taxon>
        <taxon>Fungi</taxon>
        <taxon>Dikarya</taxon>
        <taxon>Ascomycota</taxon>
        <taxon>Pezizomycotina</taxon>
        <taxon>Sordariomycetes</taxon>
        <taxon>Sordariomycetidae</taxon>
        <taxon>Diaporthales</taxon>
        <taxon>Cytosporaceae</taxon>
        <taxon>Cytospora</taxon>
    </lineage>
</organism>
<sequence length="248" mass="27048">MEKTKLVHQLDTPFSCVQWPKVSQEDQDEILDLLCKYVFAVSGLEFQLRVPCMKQQPSKGKRSKARKRKRNQGGEPQADPVVPPPPIVAGSVDVGLSKITRNFESSAAASPTTKDGGIAENRIASARPGPYAIIFVARSGPPSAFFSHFPQMVAVASKPQKFDEAPRLVGLSKSCEDKLGACLGIPRVSSLGLRVDNTAQSKALIDFVRKRVPPVEAPWLDETAGAKFQDTKINTIQTPIGNKRQKKT</sequence>
<gene>
    <name evidence="2" type="ORF">VSDG_06117</name>
</gene>
<dbReference type="GO" id="GO:0008033">
    <property type="term" value="P:tRNA processing"/>
    <property type="evidence" value="ECO:0007669"/>
    <property type="project" value="InterPro"/>
</dbReference>
<dbReference type="PANTHER" id="PTHR28272:SF1">
    <property type="entry name" value="RIBONUCLEASES P_MRP PROTEIN SUBUNIT POP3"/>
    <property type="match status" value="1"/>
</dbReference>
<dbReference type="OrthoDB" id="20109at2759"/>
<dbReference type="AlphaFoldDB" id="A0A423VUB3"/>
<dbReference type="GO" id="GO:0034965">
    <property type="term" value="P:intronic box C/D snoRNA processing"/>
    <property type="evidence" value="ECO:0007669"/>
    <property type="project" value="TreeGrafter"/>
</dbReference>
<dbReference type="GO" id="GO:0000171">
    <property type="term" value="F:ribonuclease MRP activity"/>
    <property type="evidence" value="ECO:0007669"/>
    <property type="project" value="TreeGrafter"/>
</dbReference>
<dbReference type="InterPro" id="IPR013241">
    <property type="entry name" value="RNase_P_Pop3"/>
</dbReference>
<dbReference type="Proteomes" id="UP000284375">
    <property type="component" value="Unassembled WGS sequence"/>
</dbReference>
<reference evidence="2 3" key="1">
    <citation type="submission" date="2015-09" db="EMBL/GenBank/DDBJ databases">
        <title>Host preference determinants of Valsa canker pathogens revealed by comparative genomics.</title>
        <authorList>
            <person name="Yin Z."/>
            <person name="Huang L."/>
        </authorList>
    </citation>
    <scope>NUCLEOTIDE SEQUENCE [LARGE SCALE GENOMIC DNA]</scope>
    <source>
        <strain evidence="2 3">YSFL</strain>
    </source>
</reference>
<dbReference type="GO" id="GO:0004526">
    <property type="term" value="F:ribonuclease P activity"/>
    <property type="evidence" value="ECO:0007669"/>
    <property type="project" value="TreeGrafter"/>
</dbReference>
<dbReference type="PANTHER" id="PTHR28272">
    <property type="entry name" value="RIBONUCLEASES P/MRP PROTEIN SUBUNIT POP3"/>
    <property type="match status" value="1"/>
</dbReference>
<evidence type="ECO:0000313" key="2">
    <source>
        <dbReference type="EMBL" id="ROV94675.1"/>
    </source>
</evidence>
<dbReference type="Pfam" id="PF08228">
    <property type="entry name" value="RNase_P_pop3"/>
    <property type="match status" value="1"/>
</dbReference>
<dbReference type="GO" id="GO:0006364">
    <property type="term" value="P:rRNA processing"/>
    <property type="evidence" value="ECO:0007669"/>
    <property type="project" value="InterPro"/>
</dbReference>
<feature type="region of interest" description="Disordered" evidence="1">
    <location>
        <begin position="53"/>
        <end position="86"/>
    </location>
</feature>
<evidence type="ECO:0000313" key="3">
    <source>
        <dbReference type="Proteomes" id="UP000284375"/>
    </source>
</evidence>
<dbReference type="STRING" id="252740.A0A423VUB3"/>
<protein>
    <submittedName>
        <fullName evidence="2">Uncharacterized protein</fullName>
    </submittedName>
</protein>
<comment type="caution">
    <text evidence="2">The sequence shown here is derived from an EMBL/GenBank/DDBJ whole genome shotgun (WGS) entry which is preliminary data.</text>
</comment>
<evidence type="ECO:0000256" key="1">
    <source>
        <dbReference type="SAM" id="MobiDB-lite"/>
    </source>
</evidence>
<accession>A0A423VUB3</accession>
<feature type="compositionally biased region" description="Basic residues" evidence="1">
    <location>
        <begin position="59"/>
        <end position="71"/>
    </location>
</feature>
<dbReference type="GO" id="GO:0000172">
    <property type="term" value="C:ribonuclease MRP complex"/>
    <property type="evidence" value="ECO:0007669"/>
    <property type="project" value="TreeGrafter"/>
</dbReference>